<dbReference type="InterPro" id="IPR028184">
    <property type="entry name" value="VGLL4"/>
</dbReference>
<reference evidence="2" key="2">
    <citation type="journal article" date="2023" name="Commun. Biol.">
        <title>Intrasexual cuticular hydrocarbon dimorphism in a wasp sheds light on hydrocarbon biosynthesis genes in Hymenoptera.</title>
        <authorList>
            <person name="Moris V.C."/>
            <person name="Podsiadlowski L."/>
            <person name="Martin S."/>
            <person name="Oeyen J.P."/>
            <person name="Donath A."/>
            <person name="Petersen M."/>
            <person name="Wilbrandt J."/>
            <person name="Misof B."/>
            <person name="Liedtke D."/>
            <person name="Thamm M."/>
            <person name="Scheiner R."/>
            <person name="Schmitt T."/>
            <person name="Niehuis O."/>
        </authorList>
    </citation>
    <scope>NUCLEOTIDE SEQUENCE</scope>
    <source>
        <strain evidence="2">GBR_01_08_01A</strain>
    </source>
</reference>
<dbReference type="PANTHER" id="PTHR17604">
    <property type="entry name" value="TRANSCRIPTION COFACTOR VESTIGIAL-LIKE PROTEIN 4"/>
    <property type="match status" value="1"/>
</dbReference>
<name>A0AAD9RJ02_9HYME</name>
<feature type="compositionally biased region" description="Basic and acidic residues" evidence="1">
    <location>
        <begin position="21"/>
        <end position="30"/>
    </location>
</feature>
<sequence>MSALESALDVLSRAATMVQEEGPKSTELHRRPSNAKRKERKMEPVQNEALDMSKGKSVPPTFLRPTVIMSSTSNSARMRNWETFSRPELPSTSAATNSRQAYSIYDSSIEEHFKRSLGEERYAAIFNPTGPEKDVGLSVDDHFAKSLGDQWATLQEPVDRRSTSNYMPVPPGNINTFSPFNCCCPACCFPDPFTSPQ</sequence>
<gene>
    <name evidence="2" type="ORF">KPH14_006248</name>
</gene>
<comment type="caution">
    <text evidence="2">The sequence shown here is derived from an EMBL/GenBank/DDBJ whole genome shotgun (WGS) entry which is preliminary data.</text>
</comment>
<dbReference type="EMBL" id="JAIFRP010000053">
    <property type="protein sequence ID" value="KAK2580513.1"/>
    <property type="molecule type" value="Genomic_DNA"/>
</dbReference>
<dbReference type="GO" id="GO:0045892">
    <property type="term" value="P:negative regulation of DNA-templated transcription"/>
    <property type="evidence" value="ECO:0007669"/>
    <property type="project" value="TreeGrafter"/>
</dbReference>
<evidence type="ECO:0008006" key="4">
    <source>
        <dbReference type="Google" id="ProtNLM"/>
    </source>
</evidence>
<dbReference type="SMART" id="SM00711">
    <property type="entry name" value="TDU"/>
    <property type="match status" value="2"/>
</dbReference>
<evidence type="ECO:0000313" key="3">
    <source>
        <dbReference type="Proteomes" id="UP001258017"/>
    </source>
</evidence>
<evidence type="ECO:0000313" key="2">
    <source>
        <dbReference type="EMBL" id="KAK2580513.1"/>
    </source>
</evidence>
<protein>
    <recommendedName>
        <fullName evidence="4">Transcription cofactor vestigial-like protein 4</fullName>
    </recommendedName>
</protein>
<evidence type="ECO:0000256" key="1">
    <source>
        <dbReference type="SAM" id="MobiDB-lite"/>
    </source>
</evidence>
<dbReference type="GO" id="GO:0001223">
    <property type="term" value="F:transcription coactivator binding"/>
    <property type="evidence" value="ECO:0007669"/>
    <property type="project" value="TreeGrafter"/>
</dbReference>
<keyword evidence="3" id="KW-1185">Reference proteome</keyword>
<feature type="region of interest" description="Disordered" evidence="1">
    <location>
        <begin position="15"/>
        <end position="62"/>
    </location>
</feature>
<dbReference type="PANTHER" id="PTHR17604:SF7">
    <property type="entry name" value="TONDU-DOMAIN-CONTAINING GROWTH INHIBITOR, ISOFORM A"/>
    <property type="match status" value="1"/>
</dbReference>
<organism evidence="2 3">
    <name type="scientific">Odynerus spinipes</name>
    <dbReference type="NCBI Taxonomy" id="1348599"/>
    <lineage>
        <taxon>Eukaryota</taxon>
        <taxon>Metazoa</taxon>
        <taxon>Ecdysozoa</taxon>
        <taxon>Arthropoda</taxon>
        <taxon>Hexapoda</taxon>
        <taxon>Insecta</taxon>
        <taxon>Pterygota</taxon>
        <taxon>Neoptera</taxon>
        <taxon>Endopterygota</taxon>
        <taxon>Hymenoptera</taxon>
        <taxon>Apocrita</taxon>
        <taxon>Aculeata</taxon>
        <taxon>Vespoidea</taxon>
        <taxon>Vespidae</taxon>
        <taxon>Eumeninae</taxon>
        <taxon>Odynerus</taxon>
    </lineage>
</organism>
<accession>A0AAD9RJ02</accession>
<dbReference type="AlphaFoldDB" id="A0AAD9RJ02"/>
<dbReference type="InterPro" id="IPR006627">
    <property type="entry name" value="TDU_repeat"/>
</dbReference>
<proteinExistence type="predicted"/>
<reference evidence="2" key="1">
    <citation type="submission" date="2021-08" db="EMBL/GenBank/DDBJ databases">
        <authorList>
            <person name="Misof B."/>
            <person name="Oliver O."/>
            <person name="Podsiadlowski L."/>
            <person name="Donath A."/>
            <person name="Peters R."/>
            <person name="Mayer C."/>
            <person name="Rust J."/>
            <person name="Gunkel S."/>
            <person name="Lesny P."/>
            <person name="Martin S."/>
            <person name="Oeyen J.P."/>
            <person name="Petersen M."/>
            <person name="Panagiotis P."/>
            <person name="Wilbrandt J."/>
            <person name="Tanja T."/>
        </authorList>
    </citation>
    <scope>NUCLEOTIDE SEQUENCE</scope>
    <source>
        <strain evidence="2">GBR_01_08_01A</strain>
        <tissue evidence="2">Thorax + abdomen</tissue>
    </source>
</reference>
<dbReference type="Proteomes" id="UP001258017">
    <property type="component" value="Unassembled WGS sequence"/>
</dbReference>